<keyword evidence="2" id="KW-0963">Cytoplasm</keyword>
<dbReference type="PANTHER" id="PTHR46565">
    <property type="entry name" value="COLD SHOCK DOMAIN PROTEIN 2"/>
    <property type="match status" value="1"/>
</dbReference>
<dbReference type="Gene3D" id="2.40.50.140">
    <property type="entry name" value="Nucleic acid-binding proteins"/>
    <property type="match status" value="1"/>
</dbReference>
<dbReference type="InterPro" id="IPR012156">
    <property type="entry name" value="Cold_shock_CspA"/>
</dbReference>
<evidence type="ECO:0000256" key="3">
    <source>
        <dbReference type="ARBA" id="ARBA00023015"/>
    </source>
</evidence>
<keyword evidence="6" id="KW-0804">Transcription</keyword>
<dbReference type="PROSITE" id="PS51857">
    <property type="entry name" value="CSD_2"/>
    <property type="match status" value="1"/>
</dbReference>
<evidence type="ECO:0000256" key="7">
    <source>
        <dbReference type="SAM" id="MobiDB-lite"/>
    </source>
</evidence>
<evidence type="ECO:0000256" key="1">
    <source>
        <dbReference type="ARBA" id="ARBA00004496"/>
    </source>
</evidence>
<protein>
    <recommendedName>
        <fullName evidence="8">CSD domain-containing protein</fullName>
    </recommendedName>
</protein>
<dbReference type="EMBL" id="LAZR01005476">
    <property type="protein sequence ID" value="KKM99617.1"/>
    <property type="molecule type" value="Genomic_DNA"/>
</dbReference>
<feature type="region of interest" description="Disordered" evidence="7">
    <location>
        <begin position="39"/>
        <end position="70"/>
    </location>
</feature>
<dbReference type="PRINTS" id="PR00050">
    <property type="entry name" value="COLDSHOCK"/>
</dbReference>
<evidence type="ECO:0000256" key="5">
    <source>
        <dbReference type="ARBA" id="ARBA00023159"/>
    </source>
</evidence>
<comment type="caution">
    <text evidence="9">The sequence shown here is derived from an EMBL/GenBank/DDBJ whole genome shotgun (WGS) entry which is preliminary data.</text>
</comment>
<feature type="domain" description="CSD" evidence="8">
    <location>
        <begin position="2"/>
        <end position="69"/>
    </location>
</feature>
<dbReference type="CDD" id="cd04458">
    <property type="entry name" value="CSP_CDS"/>
    <property type="match status" value="1"/>
</dbReference>
<dbReference type="SUPFAM" id="SSF50249">
    <property type="entry name" value="Nucleic acid-binding proteins"/>
    <property type="match status" value="1"/>
</dbReference>
<dbReference type="SMART" id="SM00357">
    <property type="entry name" value="CSP"/>
    <property type="match status" value="1"/>
</dbReference>
<dbReference type="GO" id="GO:0005737">
    <property type="term" value="C:cytoplasm"/>
    <property type="evidence" value="ECO:0007669"/>
    <property type="project" value="UniProtKB-SubCell"/>
</dbReference>
<dbReference type="InterPro" id="IPR002059">
    <property type="entry name" value="CSP_DNA-bd"/>
</dbReference>
<sequence>MSQTGTVKFFNTEKGFGFATPDSGGGDVFVHISALEQSSMSSLSEGDKISFDTEPDNRGKGPRAVNIQRA</sequence>
<dbReference type="PIRSF" id="PIRSF002599">
    <property type="entry name" value="Cold_shock_A"/>
    <property type="match status" value="1"/>
</dbReference>
<evidence type="ECO:0000313" key="9">
    <source>
        <dbReference type="EMBL" id="KKM99617.1"/>
    </source>
</evidence>
<proteinExistence type="predicted"/>
<dbReference type="InterPro" id="IPR011129">
    <property type="entry name" value="CSD"/>
</dbReference>
<evidence type="ECO:0000256" key="6">
    <source>
        <dbReference type="ARBA" id="ARBA00023163"/>
    </source>
</evidence>
<reference evidence="9" key="1">
    <citation type="journal article" date="2015" name="Nature">
        <title>Complex archaea that bridge the gap between prokaryotes and eukaryotes.</title>
        <authorList>
            <person name="Spang A."/>
            <person name="Saw J.H."/>
            <person name="Jorgensen S.L."/>
            <person name="Zaremba-Niedzwiedzka K."/>
            <person name="Martijn J."/>
            <person name="Lind A.E."/>
            <person name="van Eijk R."/>
            <person name="Schleper C."/>
            <person name="Guy L."/>
            <person name="Ettema T.J."/>
        </authorList>
    </citation>
    <scope>NUCLEOTIDE SEQUENCE</scope>
</reference>
<keyword evidence="4" id="KW-0238">DNA-binding</keyword>
<accession>A0A0F9Q2I4</accession>
<evidence type="ECO:0000256" key="2">
    <source>
        <dbReference type="ARBA" id="ARBA00022490"/>
    </source>
</evidence>
<evidence type="ECO:0000259" key="8">
    <source>
        <dbReference type="PROSITE" id="PS51857"/>
    </source>
</evidence>
<dbReference type="InterPro" id="IPR012340">
    <property type="entry name" value="NA-bd_OB-fold"/>
</dbReference>
<name>A0A0F9Q2I4_9ZZZZ</name>
<gene>
    <name evidence="9" type="ORF">LCGC14_1146050</name>
</gene>
<keyword evidence="3" id="KW-0805">Transcription regulation</keyword>
<dbReference type="GO" id="GO:0003677">
    <property type="term" value="F:DNA binding"/>
    <property type="evidence" value="ECO:0007669"/>
    <property type="project" value="UniProtKB-KW"/>
</dbReference>
<dbReference type="AlphaFoldDB" id="A0A0F9Q2I4"/>
<organism evidence="9">
    <name type="scientific">marine sediment metagenome</name>
    <dbReference type="NCBI Taxonomy" id="412755"/>
    <lineage>
        <taxon>unclassified sequences</taxon>
        <taxon>metagenomes</taxon>
        <taxon>ecological metagenomes</taxon>
    </lineage>
</organism>
<comment type="subcellular location">
    <subcellularLocation>
        <location evidence="1">Cytoplasm</location>
    </subcellularLocation>
</comment>
<keyword evidence="5" id="KW-0010">Activator</keyword>
<dbReference type="PANTHER" id="PTHR46565:SF20">
    <property type="entry name" value="COLD SHOCK DOMAIN-CONTAINING PROTEIN 4"/>
    <property type="match status" value="1"/>
</dbReference>
<dbReference type="Pfam" id="PF00313">
    <property type="entry name" value="CSD"/>
    <property type="match status" value="1"/>
</dbReference>
<evidence type="ECO:0000256" key="4">
    <source>
        <dbReference type="ARBA" id="ARBA00023125"/>
    </source>
</evidence>
<feature type="compositionally biased region" description="Basic and acidic residues" evidence="7">
    <location>
        <begin position="45"/>
        <end position="59"/>
    </location>
</feature>